<keyword evidence="3" id="KW-0645">Protease</keyword>
<comment type="catalytic activity">
    <reaction evidence="3">
        <text>Cleavage of hydrophobic, N-terminal signal or leader sequences from secreted and periplasmic proteins.</text>
        <dbReference type="EC" id="3.4.21.89"/>
    </reaction>
</comment>
<dbReference type="STRING" id="1608583.BN1356_01834"/>
<sequence>MVKRDLYNYLGLALLVILSVIALRVWVYEPVSINEQMANQYLTKNDLIIADRNKQIEYGDFVLYKVDGKKYVGRVIAMEGDSVTYLYDLLYRNDEIIHETYLNIKGQPEYYTEDMTIETLTHDRHSVVPKNSYLILNDKRTDKRDSRQFGLISQKQIIGSLTFRITPLGQFGFIEKGLAQ</sequence>
<evidence type="ECO:0000313" key="6">
    <source>
        <dbReference type="Proteomes" id="UP000198604"/>
    </source>
</evidence>
<name>A0A0E4CTA2_9STRE</name>
<keyword evidence="3" id="KW-0472">Membrane</keyword>
<dbReference type="Gene3D" id="2.10.109.10">
    <property type="entry name" value="Umud Fragment, subunit A"/>
    <property type="match status" value="1"/>
</dbReference>
<proteinExistence type="inferred from homology"/>
<dbReference type="GO" id="GO:0006465">
    <property type="term" value="P:signal peptide processing"/>
    <property type="evidence" value="ECO:0007669"/>
    <property type="project" value="InterPro"/>
</dbReference>
<comment type="subcellular location">
    <subcellularLocation>
        <location evidence="1">Cell membrane</location>
        <topology evidence="1">Single-pass type II membrane protein</topology>
    </subcellularLocation>
    <subcellularLocation>
        <location evidence="3">Membrane</location>
        <topology evidence="3">Single-pass type II membrane protein</topology>
    </subcellularLocation>
</comment>
<dbReference type="EC" id="3.4.21.89" evidence="3"/>
<dbReference type="OrthoDB" id="9802919at2"/>
<dbReference type="PRINTS" id="PR00727">
    <property type="entry name" value="LEADERPTASE"/>
</dbReference>
<evidence type="ECO:0000256" key="2">
    <source>
        <dbReference type="ARBA" id="ARBA00009370"/>
    </source>
</evidence>
<comment type="similarity">
    <text evidence="2 3">Belongs to the peptidase S26 family.</text>
</comment>
<dbReference type="PANTHER" id="PTHR43390">
    <property type="entry name" value="SIGNAL PEPTIDASE I"/>
    <property type="match status" value="1"/>
</dbReference>
<dbReference type="NCBIfam" id="TIGR02227">
    <property type="entry name" value="sigpep_I_bact"/>
    <property type="match status" value="1"/>
</dbReference>
<evidence type="ECO:0000256" key="3">
    <source>
        <dbReference type="RuleBase" id="RU362042"/>
    </source>
</evidence>
<dbReference type="EMBL" id="CTEN01000004">
    <property type="protein sequence ID" value="CQR25488.1"/>
    <property type="molecule type" value="Genomic_DNA"/>
</dbReference>
<protein>
    <recommendedName>
        <fullName evidence="3">Signal peptidase I</fullName>
        <ecNumber evidence="3">3.4.21.89</ecNumber>
    </recommendedName>
</protein>
<dbReference type="Proteomes" id="UP000198604">
    <property type="component" value="Unassembled WGS sequence"/>
</dbReference>
<dbReference type="AlphaFoldDB" id="A0A0E4CTA2"/>
<dbReference type="Pfam" id="PF10502">
    <property type="entry name" value="Peptidase_S26"/>
    <property type="match status" value="1"/>
</dbReference>
<dbReference type="InterPro" id="IPR036286">
    <property type="entry name" value="LexA/Signal_pep-like_sf"/>
</dbReference>
<evidence type="ECO:0000259" key="4">
    <source>
        <dbReference type="Pfam" id="PF10502"/>
    </source>
</evidence>
<accession>A0A0E4CTA2</accession>
<feature type="domain" description="Peptidase S26" evidence="4">
    <location>
        <begin position="9"/>
        <end position="165"/>
    </location>
</feature>
<feature type="transmembrane region" description="Helical" evidence="3">
    <location>
        <begin position="6"/>
        <end position="27"/>
    </location>
</feature>
<keyword evidence="3" id="KW-0812">Transmembrane</keyword>
<dbReference type="GO" id="GO:0009003">
    <property type="term" value="F:signal peptidase activity"/>
    <property type="evidence" value="ECO:0007669"/>
    <property type="project" value="UniProtKB-EC"/>
</dbReference>
<dbReference type="InterPro" id="IPR019533">
    <property type="entry name" value="Peptidase_S26"/>
</dbReference>
<evidence type="ECO:0000313" key="5">
    <source>
        <dbReference type="EMBL" id="CQR25488.1"/>
    </source>
</evidence>
<organism evidence="5 6">
    <name type="scientific">Streptococcus varani</name>
    <dbReference type="NCBI Taxonomy" id="1608583"/>
    <lineage>
        <taxon>Bacteria</taxon>
        <taxon>Bacillati</taxon>
        <taxon>Bacillota</taxon>
        <taxon>Bacilli</taxon>
        <taxon>Lactobacillales</taxon>
        <taxon>Streptococcaceae</taxon>
        <taxon>Streptococcus</taxon>
    </lineage>
</organism>
<dbReference type="GO" id="GO:0004252">
    <property type="term" value="F:serine-type endopeptidase activity"/>
    <property type="evidence" value="ECO:0007669"/>
    <property type="project" value="InterPro"/>
</dbReference>
<keyword evidence="3" id="KW-1133">Transmembrane helix</keyword>
<dbReference type="InterPro" id="IPR000223">
    <property type="entry name" value="Pept_S26A_signal_pept_1"/>
</dbReference>
<dbReference type="RefSeq" id="WP_093651038.1">
    <property type="nucleotide sequence ID" value="NZ_CTEN01000004.1"/>
</dbReference>
<evidence type="ECO:0000256" key="1">
    <source>
        <dbReference type="ARBA" id="ARBA00004401"/>
    </source>
</evidence>
<dbReference type="GO" id="GO:0005886">
    <property type="term" value="C:plasma membrane"/>
    <property type="evidence" value="ECO:0007669"/>
    <property type="project" value="UniProtKB-SubCell"/>
</dbReference>
<reference evidence="6" key="1">
    <citation type="submission" date="2015-03" db="EMBL/GenBank/DDBJ databases">
        <authorList>
            <person name="Urmite Genomes"/>
        </authorList>
    </citation>
    <scope>NUCLEOTIDE SEQUENCE [LARGE SCALE GENOMIC DNA]</scope>
    <source>
        <strain evidence="6">FF10</strain>
    </source>
</reference>
<keyword evidence="6" id="KW-1185">Reference proteome</keyword>
<gene>
    <name evidence="5" type="ORF">BN1356_01834</name>
</gene>
<dbReference type="PANTHER" id="PTHR43390:SF1">
    <property type="entry name" value="CHLOROPLAST PROCESSING PEPTIDASE"/>
    <property type="match status" value="1"/>
</dbReference>
<keyword evidence="3" id="KW-0378">Hydrolase</keyword>
<dbReference type="SUPFAM" id="SSF51306">
    <property type="entry name" value="LexA/Signal peptidase"/>
    <property type="match status" value="1"/>
</dbReference>